<evidence type="ECO:0000313" key="2">
    <source>
        <dbReference type="EMBL" id="GAT52073.1"/>
    </source>
</evidence>
<dbReference type="Pfam" id="PF07992">
    <property type="entry name" value="Pyr_redox_2"/>
    <property type="match status" value="1"/>
</dbReference>
<dbReference type="Proteomes" id="UP000815677">
    <property type="component" value="Unassembled WGS sequence"/>
</dbReference>
<gene>
    <name evidence="2" type="ORF">MCHLO_09160</name>
</gene>
<dbReference type="SUPFAM" id="SSF51905">
    <property type="entry name" value="FAD/NAD(P)-binding domain"/>
    <property type="match status" value="1"/>
</dbReference>
<accession>A0ABQ0LLW1</accession>
<dbReference type="InterPro" id="IPR036188">
    <property type="entry name" value="FAD/NAD-bd_sf"/>
</dbReference>
<sequence length="384" mass="41773">MTHLKTIVVVGGSYVGTYAVDLLAPQVYKSHQVVLIEKNSHIHHIFAFPRISVVPGFEHKAFIPLTNAFHAAPRDSVSVIQGIVENILSDCVVLDDGQSIPYDYLVVATGTGRPPLALTSKPDETNSKKGLQQRLRQSEEVVVVGGGGYGLQLAFDAKEFYRTKNITLIHSRTQLMRRFHPQLHAIVLARAEALGIRLILGKRATIPVGGFPVSGPRYNVELVPADLAFACTGAVALSGPLHAVSPHSVHARTHEILVKPTMQIIDSRFPRVFAVGDVAAANAHKAVGPGRRQAAVAVGNIVQMIRGCSANNVYVPGARKIRLSLGLHSYVTFTNPTQENREPTVEFVDLGDGTHDEAEVARLFECRVQSVWERRALGVTDSYL</sequence>
<reference evidence="2" key="1">
    <citation type="submission" date="2014-09" db="EMBL/GenBank/DDBJ databases">
        <title>Genome sequence of the luminous mushroom Mycena chlorophos for searching fungal bioluminescence genes.</title>
        <authorList>
            <person name="Tanaka Y."/>
            <person name="Kasuga D."/>
            <person name="Oba Y."/>
            <person name="Hase S."/>
            <person name="Sato K."/>
            <person name="Oba Y."/>
            <person name="Sakakibara Y."/>
        </authorList>
    </citation>
    <scope>NUCLEOTIDE SEQUENCE</scope>
</reference>
<name>A0ABQ0LLW1_MYCCL</name>
<feature type="domain" description="FAD/NAD(P)-binding" evidence="1">
    <location>
        <begin position="6"/>
        <end position="295"/>
    </location>
</feature>
<dbReference type="PANTHER" id="PTHR43735">
    <property type="entry name" value="APOPTOSIS-INDUCING FACTOR 1"/>
    <property type="match status" value="1"/>
</dbReference>
<dbReference type="InterPro" id="IPR023753">
    <property type="entry name" value="FAD/NAD-binding_dom"/>
</dbReference>
<dbReference type="Gene3D" id="3.50.50.100">
    <property type="match status" value="1"/>
</dbReference>
<evidence type="ECO:0000259" key="1">
    <source>
        <dbReference type="Pfam" id="PF07992"/>
    </source>
</evidence>
<dbReference type="PRINTS" id="PR00368">
    <property type="entry name" value="FADPNR"/>
</dbReference>
<dbReference type="Gene3D" id="3.50.50.60">
    <property type="entry name" value="FAD/NAD(P)-binding domain"/>
    <property type="match status" value="1"/>
</dbReference>
<organism evidence="2 3">
    <name type="scientific">Mycena chlorophos</name>
    <name type="common">Agaric fungus</name>
    <name type="synonym">Agaricus chlorophos</name>
    <dbReference type="NCBI Taxonomy" id="658473"/>
    <lineage>
        <taxon>Eukaryota</taxon>
        <taxon>Fungi</taxon>
        <taxon>Dikarya</taxon>
        <taxon>Basidiomycota</taxon>
        <taxon>Agaricomycotina</taxon>
        <taxon>Agaricomycetes</taxon>
        <taxon>Agaricomycetidae</taxon>
        <taxon>Agaricales</taxon>
        <taxon>Marasmiineae</taxon>
        <taxon>Mycenaceae</taxon>
        <taxon>Mycena</taxon>
    </lineage>
</organism>
<keyword evidence="3" id="KW-1185">Reference proteome</keyword>
<dbReference type="PANTHER" id="PTHR43735:SF11">
    <property type="entry name" value="HYPOTHETICAL OXIDOREDUCTASE (EUROFUNG)"/>
    <property type="match status" value="1"/>
</dbReference>
<evidence type="ECO:0000313" key="3">
    <source>
        <dbReference type="Proteomes" id="UP000815677"/>
    </source>
</evidence>
<protein>
    <submittedName>
        <fullName evidence="2">FAD/NAD(P)-binding domain-containing protein</fullName>
    </submittedName>
</protein>
<dbReference type="EMBL" id="DF847559">
    <property type="protein sequence ID" value="GAT52073.1"/>
    <property type="molecule type" value="Genomic_DNA"/>
</dbReference>
<proteinExistence type="predicted"/>